<keyword evidence="1" id="KW-0614">Plasmid</keyword>
<gene>
    <name evidence="1" type="ORF">BES08_27910</name>
</gene>
<geneLocation type="plasmid" evidence="1 2">
    <name>pSA2</name>
</geneLocation>
<name>A0A1D8AEW0_9SPHN</name>
<evidence type="ECO:0000313" key="2">
    <source>
        <dbReference type="Proteomes" id="UP000094626"/>
    </source>
</evidence>
<accession>A0A1D8AEW0</accession>
<dbReference type="KEGG" id="nre:BES08_27910"/>
<sequence>MNPACQIEAIEITRQVDIGEEDRNIVVISENTKRLMRVGGTERDQPGVHYHILGHHSDERFILDDEDYAWRLVNALPQPVSFRSAFAPTMLAGVGY</sequence>
<keyword evidence="2" id="KW-1185">Reference proteome</keyword>
<reference evidence="2" key="1">
    <citation type="journal article" date="2017" name="J. Biotechnol.">
        <title>Complete genome sequence of Novosphingobium resinovorum SA1, a versatile xenobiotic-degrading bacterium capable of utilizing sulfanilic acid.</title>
        <authorList>
            <person name="Hegedus B."/>
            <person name="Kos P.B."/>
            <person name="Balint B."/>
            <person name="Maroti G."/>
            <person name="Gan H.M."/>
            <person name="Perei K."/>
            <person name="Rakhely G."/>
        </authorList>
    </citation>
    <scope>NUCLEOTIDE SEQUENCE [LARGE SCALE GENOMIC DNA]</scope>
    <source>
        <strain evidence="2">SA1</strain>
    </source>
</reference>
<evidence type="ECO:0000313" key="1">
    <source>
        <dbReference type="EMBL" id="AOR80656.1"/>
    </source>
</evidence>
<dbReference type="Proteomes" id="UP000094626">
    <property type="component" value="Plasmid pSA2"/>
</dbReference>
<protein>
    <submittedName>
        <fullName evidence="1">Uncharacterized protein</fullName>
    </submittedName>
</protein>
<organism evidence="1 2">
    <name type="scientific">Novosphingobium resinovorum</name>
    <dbReference type="NCBI Taxonomy" id="158500"/>
    <lineage>
        <taxon>Bacteria</taxon>
        <taxon>Pseudomonadati</taxon>
        <taxon>Pseudomonadota</taxon>
        <taxon>Alphaproteobacteria</taxon>
        <taxon>Sphingomonadales</taxon>
        <taxon>Sphingomonadaceae</taxon>
        <taxon>Novosphingobium</taxon>
    </lineage>
</organism>
<dbReference type="EMBL" id="CP017077">
    <property type="protein sequence ID" value="AOR80656.1"/>
    <property type="molecule type" value="Genomic_DNA"/>
</dbReference>
<dbReference type="AlphaFoldDB" id="A0A1D8AEW0"/>
<proteinExistence type="predicted"/>